<evidence type="ECO:0000256" key="7">
    <source>
        <dbReference type="ARBA" id="ARBA00029829"/>
    </source>
</evidence>
<evidence type="ECO:0000256" key="4">
    <source>
        <dbReference type="ARBA" id="ARBA00022692"/>
    </source>
</evidence>
<keyword evidence="4 9" id="KW-0812">Transmembrane</keyword>
<keyword evidence="6 9" id="KW-0472">Membrane</keyword>
<comment type="caution">
    <text evidence="11">The sequence shown here is derived from an EMBL/GenBank/DDBJ whole genome shotgun (WGS) entry which is preliminary data.</text>
</comment>
<dbReference type="STRING" id="70996.SE18_15910"/>
<keyword evidence="5 9" id="KW-1133">Transmembrane helix</keyword>
<evidence type="ECO:0000313" key="12">
    <source>
        <dbReference type="Proteomes" id="UP000050277"/>
    </source>
</evidence>
<evidence type="ECO:0000259" key="10">
    <source>
        <dbReference type="Pfam" id="PF10099"/>
    </source>
</evidence>
<evidence type="ECO:0000256" key="9">
    <source>
        <dbReference type="SAM" id="Phobius"/>
    </source>
</evidence>
<dbReference type="AlphaFoldDB" id="A0A0P6XRJ1"/>
<comment type="subcellular location">
    <subcellularLocation>
        <location evidence="2">Cell membrane</location>
    </subcellularLocation>
    <subcellularLocation>
        <location evidence="1">Membrane</location>
        <topology evidence="1">Single-pass membrane protein</topology>
    </subcellularLocation>
</comment>
<evidence type="ECO:0000256" key="1">
    <source>
        <dbReference type="ARBA" id="ARBA00004167"/>
    </source>
</evidence>
<dbReference type="GO" id="GO:0005886">
    <property type="term" value="C:plasma membrane"/>
    <property type="evidence" value="ECO:0007669"/>
    <property type="project" value="UniProtKB-SubCell"/>
</dbReference>
<keyword evidence="12" id="KW-1185">Reference proteome</keyword>
<dbReference type="Proteomes" id="UP000050277">
    <property type="component" value="Unassembled WGS sequence"/>
</dbReference>
<dbReference type="RefSeq" id="WP_054535454.1">
    <property type="nucleotide sequence ID" value="NZ_LGKP01000025.1"/>
</dbReference>
<name>A0A0P6XRJ1_9CHLR</name>
<accession>A0A0P6XRJ1</accession>
<evidence type="ECO:0000256" key="6">
    <source>
        <dbReference type="ARBA" id="ARBA00023136"/>
    </source>
</evidence>
<organism evidence="11 12">
    <name type="scientific">Herpetosiphon geysericola</name>
    <dbReference type="NCBI Taxonomy" id="70996"/>
    <lineage>
        <taxon>Bacteria</taxon>
        <taxon>Bacillati</taxon>
        <taxon>Chloroflexota</taxon>
        <taxon>Chloroflexia</taxon>
        <taxon>Herpetosiphonales</taxon>
        <taxon>Herpetosiphonaceae</taxon>
        <taxon>Herpetosiphon</taxon>
    </lineage>
</organism>
<dbReference type="Gene3D" id="1.10.10.1320">
    <property type="entry name" value="Anti-sigma factor, zinc-finger domain"/>
    <property type="match status" value="1"/>
</dbReference>
<evidence type="ECO:0000313" key="11">
    <source>
        <dbReference type="EMBL" id="KPL85180.1"/>
    </source>
</evidence>
<evidence type="ECO:0000256" key="5">
    <source>
        <dbReference type="ARBA" id="ARBA00022989"/>
    </source>
</evidence>
<dbReference type="GO" id="GO:0006417">
    <property type="term" value="P:regulation of translation"/>
    <property type="evidence" value="ECO:0007669"/>
    <property type="project" value="TreeGrafter"/>
</dbReference>
<dbReference type="EMBL" id="LGKP01000025">
    <property type="protein sequence ID" value="KPL85180.1"/>
    <property type="molecule type" value="Genomic_DNA"/>
</dbReference>
<feature type="domain" description="Anti-sigma K factor RskA C-terminal" evidence="10">
    <location>
        <begin position="106"/>
        <end position="251"/>
    </location>
</feature>
<evidence type="ECO:0000256" key="8">
    <source>
        <dbReference type="ARBA" id="ARBA00030803"/>
    </source>
</evidence>
<sequence>MTDHRDELIELYALGALPADEAAEVEDYLASDSQAQQRYYEYQQVAQALRWSVEQHEPPEGAYERFRERLAKPSNVVASKPTAKPVKRQSWLASLFGRRYYLIATALTIFLVLLAGLGGRIWQLQNEVASLQPLIAQNQQLTELLAKSGTQLVPLADTGTGMAGGSINIIVNPQTGQSYLSASHLPPLAANQSYQLWLIADGTPQSMEVFDVNTSGDALIWIERLPSTGAENLLGITVEPAGGSQQPTSNPLAVGTIDA</sequence>
<reference evidence="11 12" key="1">
    <citation type="submission" date="2015-07" db="EMBL/GenBank/DDBJ databases">
        <title>Whole genome sequence of Herpetosiphon geysericola DSM 7119.</title>
        <authorList>
            <person name="Hemp J."/>
            <person name="Ward L.M."/>
            <person name="Pace L.A."/>
            <person name="Fischer W.W."/>
        </authorList>
    </citation>
    <scope>NUCLEOTIDE SEQUENCE [LARGE SCALE GENOMIC DNA]</scope>
    <source>
        <strain evidence="11 12">DSM 7119</strain>
    </source>
</reference>
<dbReference type="PANTHER" id="PTHR37461:SF1">
    <property type="entry name" value="ANTI-SIGMA-K FACTOR RSKA"/>
    <property type="match status" value="1"/>
</dbReference>
<evidence type="ECO:0000256" key="3">
    <source>
        <dbReference type="ARBA" id="ARBA00022475"/>
    </source>
</evidence>
<dbReference type="InterPro" id="IPR041916">
    <property type="entry name" value="Anti_sigma_zinc_sf"/>
</dbReference>
<dbReference type="InterPro" id="IPR018764">
    <property type="entry name" value="RskA_C"/>
</dbReference>
<feature type="transmembrane region" description="Helical" evidence="9">
    <location>
        <begin position="100"/>
        <end position="122"/>
    </location>
</feature>
<proteinExistence type="predicted"/>
<dbReference type="PATRIC" id="fig|70996.4.peg.48"/>
<evidence type="ECO:0000256" key="2">
    <source>
        <dbReference type="ARBA" id="ARBA00004236"/>
    </source>
</evidence>
<protein>
    <recommendedName>
        <fullName evidence="8">Regulator of SigK</fullName>
    </recommendedName>
    <alternativeName>
        <fullName evidence="7">Sigma-K anti-sigma factor RskA</fullName>
    </alternativeName>
</protein>
<dbReference type="Pfam" id="PF10099">
    <property type="entry name" value="RskA_C"/>
    <property type="match status" value="1"/>
</dbReference>
<keyword evidence="3" id="KW-1003">Cell membrane</keyword>
<dbReference type="GO" id="GO:0016989">
    <property type="term" value="F:sigma factor antagonist activity"/>
    <property type="evidence" value="ECO:0007669"/>
    <property type="project" value="TreeGrafter"/>
</dbReference>
<gene>
    <name evidence="11" type="ORF">SE18_15910</name>
</gene>
<dbReference type="InterPro" id="IPR051474">
    <property type="entry name" value="Anti-sigma-K/W_factor"/>
</dbReference>
<dbReference type="OrthoDB" id="150293at2"/>
<dbReference type="PANTHER" id="PTHR37461">
    <property type="entry name" value="ANTI-SIGMA-K FACTOR RSKA"/>
    <property type="match status" value="1"/>
</dbReference>